<keyword evidence="3" id="KW-1185">Reference proteome</keyword>
<dbReference type="HOGENOM" id="CLU_2045415_0_0_14"/>
<evidence type="ECO:0000256" key="1">
    <source>
        <dbReference type="SAM" id="SignalP"/>
    </source>
</evidence>
<accession>I7CH33</accession>
<dbReference type="KEGG" id="mhl:MHLP_04455"/>
<evidence type="ECO:0000313" key="3">
    <source>
        <dbReference type="Proteomes" id="UP000006502"/>
    </source>
</evidence>
<feature type="chain" id="PRO_5003708528" evidence="1">
    <location>
        <begin position="19"/>
        <end position="119"/>
    </location>
</feature>
<evidence type="ECO:0000313" key="2">
    <source>
        <dbReference type="EMBL" id="AFO52471.1"/>
    </source>
</evidence>
<gene>
    <name evidence="2" type="ordered locus">MHLP_04455</name>
</gene>
<name>I7CH33_MYCHA</name>
<organism evidence="2 3">
    <name type="scientific">Mycoplasma haematolamae (strain Purdue)</name>
    <dbReference type="NCBI Taxonomy" id="1212765"/>
    <lineage>
        <taxon>Bacteria</taxon>
        <taxon>Bacillati</taxon>
        <taxon>Mycoplasmatota</taxon>
        <taxon>Mollicutes</taxon>
        <taxon>Mycoplasmataceae</taxon>
        <taxon>Mycoplasma</taxon>
    </lineage>
</organism>
<proteinExistence type="predicted"/>
<dbReference type="PATRIC" id="fig|1212765.3.peg.1013"/>
<keyword evidence="1" id="KW-0732">Signal</keyword>
<feature type="signal peptide" evidence="1">
    <location>
        <begin position="1"/>
        <end position="18"/>
    </location>
</feature>
<dbReference type="EMBL" id="CP003731">
    <property type="protein sequence ID" value="AFO52471.1"/>
    <property type="molecule type" value="Genomic_DNA"/>
</dbReference>
<reference evidence="3" key="2">
    <citation type="submission" date="2012-07" db="EMBL/GenBank/DDBJ databases">
        <title>Complete genome sequence of 'Candidatus Mycoplasma haemolamae'.</title>
        <authorList>
            <person name="Guimaraes A.M.S."/>
            <person name="Toth B."/>
            <person name="Santos A.P."/>
            <person name="Nascimento N.C."/>
            <person name="Sojka J.E."/>
            <person name="Messick J.B."/>
        </authorList>
    </citation>
    <scope>NUCLEOTIDE SEQUENCE [LARGE SCALE GENOMIC DNA]</scope>
    <source>
        <strain evidence="3">Purdue</strain>
    </source>
</reference>
<dbReference type="Proteomes" id="UP000006502">
    <property type="component" value="Chromosome"/>
</dbReference>
<dbReference type="AlphaFoldDB" id="I7CH33"/>
<reference evidence="2 3" key="1">
    <citation type="journal article" date="2012" name="J. Bacteriol.">
        <title>Genome Sequence of "Candidatus Mycoplasma haemolamae" Strain Purdue, a Red Blood Cell Pathogen of Alpacas (Vicugna pacos) and Llamas (Lama glama).</title>
        <authorList>
            <person name="Guimaraes A.M."/>
            <person name="Toth B."/>
            <person name="Santos A.P."/>
            <person name="do Nascimento N.C."/>
            <person name="Kritchevsky J.E."/>
            <person name="Messick J.B."/>
        </authorList>
    </citation>
    <scope>NUCLEOTIDE SEQUENCE [LARGE SCALE GENOMIC DNA]</scope>
    <source>
        <strain evidence="2 3">Purdue</strain>
    </source>
</reference>
<sequence length="119" mass="13942">MFLKEVLLLFGISSFTLAAAGLAIPTVRYEHNNLLWDPKSKKTKIFLKHESYLKLRPKLGSSFSYLVNNELRAQEVLSINTLKDHIELYLHSNDLDEYEPITPIKYRLESKPFWVNLFE</sequence>
<dbReference type="STRING" id="1212765.MHLP_04455"/>
<protein>
    <submittedName>
        <fullName evidence="2">Uncharacterized protein</fullName>
    </submittedName>
</protein>